<protein>
    <recommendedName>
        <fullName evidence="1">Tail spike domain-containing protein</fullName>
    </recommendedName>
</protein>
<comment type="caution">
    <text evidence="2">The sequence shown here is derived from an EMBL/GenBank/DDBJ whole genome shotgun (WGS) entry which is preliminary data.</text>
</comment>
<feature type="domain" description="Tail spike" evidence="1">
    <location>
        <begin position="180"/>
        <end position="374"/>
    </location>
</feature>
<dbReference type="Proteomes" id="UP000278327">
    <property type="component" value="Unassembled WGS sequence"/>
</dbReference>
<dbReference type="Pfam" id="PF06605">
    <property type="entry name" value="Prophage_tail"/>
    <property type="match status" value="1"/>
</dbReference>
<organism evidence="2 3">
    <name type="scientific">Adlercreutzia equolifaciens subsp. celatus DSM 18785</name>
    <dbReference type="NCBI Taxonomy" id="1121021"/>
    <lineage>
        <taxon>Bacteria</taxon>
        <taxon>Bacillati</taxon>
        <taxon>Actinomycetota</taxon>
        <taxon>Coriobacteriia</taxon>
        <taxon>Eggerthellales</taxon>
        <taxon>Eggerthellaceae</taxon>
        <taxon>Adlercreutzia</taxon>
    </lineage>
</organism>
<dbReference type="InterPro" id="IPR007119">
    <property type="entry name" value="Phage_tail_spike_N"/>
</dbReference>
<sequence length="395" mass="44019">MVRGAHVMLYTVTIFNDGEAVNIHDRYERIAGAQVSKERNAIDCLSFTIYPDNPGYDLLRRMKTTIQVRNGKTGRLDFDGRVVKAPSSMDASGTVFKSVQCEGVEAYLCDSTQPYLAERQWSGGSGRSGLQEFIDYVLARHNERVEPHKRIYRGRVDLVTYETTGGVYKGLQRESTRDTLAKKLVDVFGGEMRVRRNEEDGLLYLDYSQRLGTERDAPIEVARNMASVTMDEDPTQIITRLRPLGAKKEGSEDRITVAPANSGREYVDDEEAMAEYGIIEGTHTWDDVTQPANLLSAARSWLTANNRFPHSAAVSAYDLSLIDLAPDEFALLDWYRCRNPLVGLDESLEIIKQTININEPHASSIDLGDSTARQSSQATAALASKVAELEKLLGL</sequence>
<dbReference type="InterPro" id="IPR010572">
    <property type="entry name" value="Tail_dom"/>
</dbReference>
<evidence type="ECO:0000259" key="1">
    <source>
        <dbReference type="Pfam" id="PF06605"/>
    </source>
</evidence>
<name>A0A3N0APH2_9ACTN</name>
<evidence type="ECO:0000313" key="2">
    <source>
        <dbReference type="EMBL" id="RNL36712.1"/>
    </source>
</evidence>
<dbReference type="AlphaFoldDB" id="A0A3N0APH2"/>
<dbReference type="EMBL" id="QICA01000020">
    <property type="protein sequence ID" value="RNL36712.1"/>
    <property type="molecule type" value="Genomic_DNA"/>
</dbReference>
<reference evidence="2 3" key="1">
    <citation type="journal article" date="2019" name="Microbiol. Resour. Announc.">
        <title>Draft Genome Sequences of Type Strains of Gordonibacter faecihominis, Paraeggerthella hongkongensis, Parvibacter caecicola,Slackia equolifaciens, Slackia faecicanis, and Slackia isoflavoniconvertens.</title>
        <authorList>
            <person name="Danylec N."/>
            <person name="Stoll D.A."/>
            <person name="Dotsch A."/>
            <person name="Huch M."/>
        </authorList>
    </citation>
    <scope>NUCLEOTIDE SEQUENCE [LARGE SCALE GENOMIC DNA]</scope>
    <source>
        <strain evidence="2 3">DSM 18785</strain>
    </source>
</reference>
<dbReference type="NCBIfam" id="TIGR01665">
    <property type="entry name" value="put_anti_recept"/>
    <property type="match status" value="1"/>
</dbReference>
<proteinExistence type="predicted"/>
<gene>
    <name evidence="2" type="ORF">DMP10_10440</name>
</gene>
<keyword evidence="3" id="KW-1185">Reference proteome</keyword>
<evidence type="ECO:0000313" key="3">
    <source>
        <dbReference type="Proteomes" id="UP000278327"/>
    </source>
</evidence>
<accession>A0A3N0APH2</accession>